<keyword evidence="6" id="KW-1185">Reference proteome</keyword>
<name>A0ABY4H4U4_9BACI</name>
<evidence type="ECO:0000256" key="4">
    <source>
        <dbReference type="SAM" id="SignalP"/>
    </source>
</evidence>
<dbReference type="PANTHER" id="PTHR34295:SF1">
    <property type="entry name" value="BIOTIN TRANSPORTER BIOY"/>
    <property type="match status" value="1"/>
</dbReference>
<dbReference type="Gene3D" id="1.10.1760.20">
    <property type="match status" value="1"/>
</dbReference>
<comment type="similarity">
    <text evidence="1 2">Belongs to the BioY family.</text>
</comment>
<protein>
    <recommendedName>
        <fullName evidence="2">Biotin transporter</fullName>
    </recommendedName>
</protein>
<dbReference type="PANTHER" id="PTHR34295">
    <property type="entry name" value="BIOTIN TRANSPORTER BIOY"/>
    <property type="match status" value="1"/>
</dbReference>
<feature type="transmembrane region" description="Helical" evidence="3">
    <location>
        <begin position="150"/>
        <end position="169"/>
    </location>
</feature>
<feature type="transmembrane region" description="Helical" evidence="3">
    <location>
        <begin position="57"/>
        <end position="76"/>
    </location>
</feature>
<evidence type="ECO:0000313" key="5">
    <source>
        <dbReference type="EMBL" id="UOQ95379.1"/>
    </source>
</evidence>
<keyword evidence="4" id="KW-0732">Signal</keyword>
<dbReference type="Pfam" id="PF02632">
    <property type="entry name" value="BioY"/>
    <property type="match status" value="1"/>
</dbReference>
<reference evidence="5 6" key="1">
    <citation type="submission" date="2022-04" db="EMBL/GenBank/DDBJ databases">
        <title>Halobacillus sp. isolated from saltern.</title>
        <authorList>
            <person name="Won M."/>
            <person name="Lee C.-M."/>
            <person name="Woen H.-Y."/>
            <person name="Kwon S.-W."/>
        </authorList>
    </citation>
    <scope>NUCLEOTIDE SEQUENCE [LARGE SCALE GENOMIC DNA]</scope>
    <source>
        <strain evidence="5 6">SSTM10-2</strain>
    </source>
</reference>
<keyword evidence="2" id="KW-1003">Cell membrane</keyword>
<dbReference type="EMBL" id="CP095074">
    <property type="protein sequence ID" value="UOQ95379.1"/>
    <property type="molecule type" value="Genomic_DNA"/>
</dbReference>
<evidence type="ECO:0000256" key="2">
    <source>
        <dbReference type="PIRNR" id="PIRNR016661"/>
    </source>
</evidence>
<dbReference type="PIRSF" id="PIRSF016661">
    <property type="entry name" value="BioY"/>
    <property type="match status" value="1"/>
</dbReference>
<comment type="subcellular location">
    <subcellularLocation>
        <location evidence="2">Cell membrane</location>
        <topology evidence="2">Multi-pass membrane protein</topology>
    </subcellularLocation>
</comment>
<dbReference type="InterPro" id="IPR003784">
    <property type="entry name" value="BioY"/>
</dbReference>
<organism evidence="5 6">
    <name type="scientific">Halobacillus shinanisalinarum</name>
    <dbReference type="NCBI Taxonomy" id="2932258"/>
    <lineage>
        <taxon>Bacteria</taxon>
        <taxon>Bacillati</taxon>
        <taxon>Bacillota</taxon>
        <taxon>Bacilli</taxon>
        <taxon>Bacillales</taxon>
        <taxon>Bacillaceae</taxon>
        <taxon>Halobacillus</taxon>
    </lineage>
</organism>
<evidence type="ECO:0000313" key="6">
    <source>
        <dbReference type="Proteomes" id="UP000831880"/>
    </source>
</evidence>
<feature type="chain" id="PRO_5046486219" description="Biotin transporter" evidence="4">
    <location>
        <begin position="26"/>
        <end position="189"/>
    </location>
</feature>
<proteinExistence type="inferred from homology"/>
<dbReference type="Proteomes" id="UP000831880">
    <property type="component" value="Chromosome"/>
</dbReference>
<evidence type="ECO:0000256" key="1">
    <source>
        <dbReference type="ARBA" id="ARBA00010692"/>
    </source>
</evidence>
<keyword evidence="3" id="KW-1133">Transmembrane helix</keyword>
<accession>A0ABY4H4U4</accession>
<feature type="transmembrane region" description="Helical" evidence="3">
    <location>
        <begin position="117"/>
        <end position="138"/>
    </location>
</feature>
<feature type="transmembrane region" description="Helical" evidence="3">
    <location>
        <begin position="88"/>
        <end position="105"/>
    </location>
</feature>
<gene>
    <name evidence="5" type="ORF">MUO14_10850</name>
</gene>
<keyword evidence="3" id="KW-0812">Transmembrane</keyword>
<keyword evidence="2" id="KW-0813">Transport</keyword>
<feature type="signal peptide" evidence="4">
    <location>
        <begin position="1"/>
        <end position="25"/>
    </location>
</feature>
<dbReference type="RefSeq" id="WP_244755232.1">
    <property type="nucleotide sequence ID" value="NZ_CP095074.1"/>
</dbReference>
<evidence type="ECO:0000256" key="3">
    <source>
        <dbReference type="SAM" id="Phobius"/>
    </source>
</evidence>
<keyword evidence="2 3" id="KW-0472">Membrane</keyword>
<sequence length="189" mass="19845">MNEQSKKLRLTLNCAIFAAVTAIMAQVEVPLPLVPISGQTLAVGITATILGSRQGAVAMVCYAAIGTAGLPVFAGLSGGPQILAGPTGGYIIGFIAAAFFTGLILEKTRYTIPMAMIANTAGMIITLMFGTIQLKFIVDLGWKEALASGVYPFVFVGLIKAFLASWIGITVRKQLIQASLITETYKKTA</sequence>